<dbReference type="EMBL" id="BMKI01000007">
    <property type="protein sequence ID" value="GGC97708.1"/>
    <property type="molecule type" value="Genomic_DNA"/>
</dbReference>
<evidence type="ECO:0000313" key="3">
    <source>
        <dbReference type="Proteomes" id="UP000630615"/>
    </source>
</evidence>
<sequence>MKDISKLINTIPFSNALEKNTLHKVYETINDPKKELFPKTLKVLILAGISWSISLFSGINWFIFPILSLLIIIYGIVLYFKSPLYFKKAAYNSVVYLFTQNMFIFYICSLEISNSVLLNRSLSIIYIILSYSLSLYIVKIKLIDSIQDKYLSKNEKLSKKRIIKIVRVFSATLVSSIAILIIVMQFYRFNKWWINNNDFDFLSGLNGSVIGNILSVVSVFIGLVILSTITLLPTLLLNSEFLADGLILQRYSEDFRKKYEFEKKEWYNE</sequence>
<accession>A0ABQ1PI69</accession>
<feature type="transmembrane region" description="Helical" evidence="1">
    <location>
        <begin position="209"/>
        <end position="232"/>
    </location>
</feature>
<dbReference type="Proteomes" id="UP000630615">
    <property type="component" value="Unassembled WGS sequence"/>
</dbReference>
<keyword evidence="1" id="KW-1133">Transmembrane helix</keyword>
<feature type="transmembrane region" description="Helical" evidence="1">
    <location>
        <begin position="165"/>
        <end position="189"/>
    </location>
</feature>
<evidence type="ECO:0008006" key="4">
    <source>
        <dbReference type="Google" id="ProtNLM"/>
    </source>
</evidence>
<keyword evidence="1" id="KW-0812">Transmembrane</keyword>
<keyword evidence="3" id="KW-1185">Reference proteome</keyword>
<feature type="transmembrane region" description="Helical" evidence="1">
    <location>
        <begin position="124"/>
        <end position="144"/>
    </location>
</feature>
<evidence type="ECO:0000256" key="1">
    <source>
        <dbReference type="SAM" id="Phobius"/>
    </source>
</evidence>
<dbReference type="RefSeq" id="WP_088270703.1">
    <property type="nucleotide sequence ID" value="NZ_BMKI01000007.1"/>
</dbReference>
<proteinExistence type="predicted"/>
<protein>
    <recommendedName>
        <fullName evidence="4">Beta-carotene 15,15'-monooxygenase</fullName>
    </recommendedName>
</protein>
<feature type="transmembrane region" description="Helical" evidence="1">
    <location>
        <begin position="93"/>
        <end position="112"/>
    </location>
</feature>
<organism evidence="2 3">
    <name type="scientific">Enterococcus wangshanyuanii</name>
    <dbReference type="NCBI Taxonomy" id="2005703"/>
    <lineage>
        <taxon>Bacteria</taxon>
        <taxon>Bacillati</taxon>
        <taxon>Bacillota</taxon>
        <taxon>Bacilli</taxon>
        <taxon>Lactobacillales</taxon>
        <taxon>Enterococcaceae</taxon>
        <taxon>Enterococcus</taxon>
    </lineage>
</organism>
<reference evidence="3" key="1">
    <citation type="journal article" date="2019" name="Int. J. Syst. Evol. Microbiol.">
        <title>The Global Catalogue of Microorganisms (GCM) 10K type strain sequencing project: providing services to taxonomists for standard genome sequencing and annotation.</title>
        <authorList>
            <consortium name="The Broad Institute Genomics Platform"/>
            <consortium name="The Broad Institute Genome Sequencing Center for Infectious Disease"/>
            <person name="Wu L."/>
            <person name="Ma J."/>
        </authorList>
    </citation>
    <scope>NUCLEOTIDE SEQUENCE [LARGE SCALE GENOMIC DNA]</scope>
    <source>
        <strain evidence="3">CGMCC 1.15942</strain>
    </source>
</reference>
<keyword evidence="1" id="KW-0472">Membrane</keyword>
<gene>
    <name evidence="2" type="ORF">GCM10011573_29030</name>
</gene>
<comment type="caution">
    <text evidence="2">The sequence shown here is derived from an EMBL/GenBank/DDBJ whole genome shotgun (WGS) entry which is preliminary data.</text>
</comment>
<feature type="transmembrane region" description="Helical" evidence="1">
    <location>
        <begin position="62"/>
        <end position="81"/>
    </location>
</feature>
<evidence type="ECO:0000313" key="2">
    <source>
        <dbReference type="EMBL" id="GGC97708.1"/>
    </source>
</evidence>
<name>A0ABQ1PI69_9ENTE</name>